<protein>
    <submittedName>
        <fullName evidence="2">Uncharacterized protein</fullName>
    </submittedName>
</protein>
<evidence type="ECO:0000256" key="1">
    <source>
        <dbReference type="SAM" id="MobiDB-lite"/>
    </source>
</evidence>
<keyword evidence="3" id="KW-1185">Reference proteome</keyword>
<evidence type="ECO:0000313" key="3">
    <source>
        <dbReference type="Proteomes" id="UP000070328"/>
    </source>
</evidence>
<evidence type="ECO:0000313" key="2">
    <source>
        <dbReference type="EMBL" id="KXH49719.1"/>
    </source>
</evidence>
<organism evidence="2 3">
    <name type="scientific">Colletotrichum simmondsii</name>
    <dbReference type="NCBI Taxonomy" id="703756"/>
    <lineage>
        <taxon>Eukaryota</taxon>
        <taxon>Fungi</taxon>
        <taxon>Dikarya</taxon>
        <taxon>Ascomycota</taxon>
        <taxon>Pezizomycotina</taxon>
        <taxon>Sordariomycetes</taxon>
        <taxon>Hypocreomycetidae</taxon>
        <taxon>Glomerellales</taxon>
        <taxon>Glomerellaceae</taxon>
        <taxon>Colletotrichum</taxon>
        <taxon>Colletotrichum acutatum species complex</taxon>
    </lineage>
</organism>
<proteinExistence type="predicted"/>
<comment type="caution">
    <text evidence="2">The sequence shown here is derived from an EMBL/GenBank/DDBJ whole genome shotgun (WGS) entry which is preliminary data.</text>
</comment>
<sequence>MLRFFRGGRVMAGLVTRKSAALLGKIRARPDQVGNGGSSLLLLRVRILSCNDAGGDVKLGSSLNLQDNPHAPPSQSSPSNNGPEPFLSPPSHGCHFCAVNQLRTFCKPRNASVPACQWPPSSVTFGCFVRILSSHLIWKLPVAFGERRTHQSTTTMYRDNNPYTIADDG</sequence>
<accession>A0A135TNK7</accession>
<dbReference type="EMBL" id="JFBX01000106">
    <property type="protein sequence ID" value="KXH49719.1"/>
    <property type="molecule type" value="Genomic_DNA"/>
</dbReference>
<name>A0A135TNK7_9PEZI</name>
<gene>
    <name evidence="2" type="ORF">CSIM01_03857</name>
</gene>
<feature type="region of interest" description="Disordered" evidence="1">
    <location>
        <begin position="61"/>
        <end position="85"/>
    </location>
</feature>
<reference evidence="2 3" key="1">
    <citation type="submission" date="2014-02" db="EMBL/GenBank/DDBJ databases">
        <title>The genome sequence of Colletotrichum simmondsii CBS122122.</title>
        <authorList>
            <person name="Baroncelli R."/>
            <person name="Thon M.R."/>
        </authorList>
    </citation>
    <scope>NUCLEOTIDE SEQUENCE [LARGE SCALE GENOMIC DNA]</scope>
    <source>
        <strain evidence="2 3">CBS122122</strain>
    </source>
</reference>
<dbReference type="Proteomes" id="UP000070328">
    <property type="component" value="Unassembled WGS sequence"/>
</dbReference>
<dbReference type="AlphaFoldDB" id="A0A135TNK7"/>
<feature type="compositionally biased region" description="Low complexity" evidence="1">
    <location>
        <begin position="73"/>
        <end position="85"/>
    </location>
</feature>